<dbReference type="InterPro" id="IPR050523">
    <property type="entry name" value="AKR_Detox_Biosynth"/>
</dbReference>
<evidence type="ECO:0000259" key="2">
    <source>
        <dbReference type="Pfam" id="PF00248"/>
    </source>
</evidence>
<dbReference type="PANTHER" id="PTHR43364">
    <property type="entry name" value="NADH-SPECIFIC METHYLGLYOXAL REDUCTASE-RELATED"/>
    <property type="match status" value="1"/>
</dbReference>
<comment type="caution">
    <text evidence="3">The sequence shown here is derived from an EMBL/GenBank/DDBJ whole genome shotgun (WGS) entry which is preliminary data.</text>
</comment>
<proteinExistence type="predicted"/>
<keyword evidence="4" id="KW-1185">Reference proteome</keyword>
<dbReference type="AlphaFoldDB" id="A0A2A8D4Q0"/>
<gene>
    <name evidence="3" type="ORF">CRM92_07510</name>
</gene>
<accession>A0A2A8D4Q0</accession>
<dbReference type="GO" id="GO:0016491">
    <property type="term" value="F:oxidoreductase activity"/>
    <property type="evidence" value="ECO:0007669"/>
    <property type="project" value="UniProtKB-KW"/>
</dbReference>
<dbReference type="InterPro" id="IPR020471">
    <property type="entry name" value="AKR"/>
</dbReference>
<evidence type="ECO:0000256" key="1">
    <source>
        <dbReference type="ARBA" id="ARBA00023002"/>
    </source>
</evidence>
<organism evidence="3 4">
    <name type="scientific">Rothia dentocariosa</name>
    <dbReference type="NCBI Taxonomy" id="2047"/>
    <lineage>
        <taxon>Bacteria</taxon>
        <taxon>Bacillati</taxon>
        <taxon>Actinomycetota</taxon>
        <taxon>Actinomycetes</taxon>
        <taxon>Micrococcales</taxon>
        <taxon>Micrococcaceae</taxon>
        <taxon>Rothia</taxon>
    </lineage>
</organism>
<evidence type="ECO:0000313" key="3">
    <source>
        <dbReference type="EMBL" id="PEN15936.1"/>
    </source>
</evidence>
<dbReference type="FunFam" id="3.20.20.100:FF:000004">
    <property type="entry name" value="Oxidoreductase, aldo/keto reductase"/>
    <property type="match status" value="1"/>
</dbReference>
<name>A0A2A8D4Q0_9MICC</name>
<dbReference type="InterPro" id="IPR023210">
    <property type="entry name" value="NADP_OxRdtase_dom"/>
</dbReference>
<dbReference type="RefSeq" id="WP_098042808.1">
    <property type="nucleotide sequence ID" value="NZ_PDEV01000003.1"/>
</dbReference>
<dbReference type="PROSITE" id="PS51257">
    <property type="entry name" value="PROKAR_LIPOPROTEIN"/>
    <property type="match status" value="1"/>
</dbReference>
<dbReference type="GO" id="GO:0005829">
    <property type="term" value="C:cytosol"/>
    <property type="evidence" value="ECO:0007669"/>
    <property type="project" value="TreeGrafter"/>
</dbReference>
<dbReference type="InterPro" id="IPR036812">
    <property type="entry name" value="NAD(P)_OxRdtase_dom_sf"/>
</dbReference>
<dbReference type="Pfam" id="PF00248">
    <property type="entry name" value="Aldo_ket_red"/>
    <property type="match status" value="1"/>
</dbReference>
<dbReference type="SUPFAM" id="SSF51430">
    <property type="entry name" value="NAD(P)-linked oxidoreductase"/>
    <property type="match status" value="1"/>
</dbReference>
<dbReference type="Gene3D" id="3.20.20.100">
    <property type="entry name" value="NADP-dependent oxidoreductase domain"/>
    <property type="match status" value="1"/>
</dbReference>
<dbReference type="PANTHER" id="PTHR43364:SF4">
    <property type="entry name" value="NAD(P)-LINKED OXIDOREDUCTASE SUPERFAMILY PROTEIN"/>
    <property type="match status" value="1"/>
</dbReference>
<keyword evidence="1" id="KW-0560">Oxidoreductase</keyword>
<dbReference type="PRINTS" id="PR00069">
    <property type="entry name" value="ALDKETRDTASE"/>
</dbReference>
<reference evidence="3" key="1">
    <citation type="submission" date="2017-10" db="EMBL/GenBank/DDBJ databases">
        <title>Kefir isolates.</title>
        <authorList>
            <person name="Kim Y."/>
            <person name="Blasche S."/>
        </authorList>
    </citation>
    <scope>NUCLEOTIDE SEQUENCE [LARGE SCALE GENOMIC DNA]</scope>
    <source>
        <strain evidence="3">OG2-2</strain>
    </source>
</reference>
<feature type="domain" description="NADP-dependent oxidoreductase" evidence="2">
    <location>
        <begin position="22"/>
        <end position="323"/>
    </location>
</feature>
<sequence>MERIESPAYARLGNSGLVVPSVGIGCNNLGRPGTPTQTQEGTNAVIAAAVEAGIGFFDIADLYGAEPGLSETMFGTAMRELNLNRDDLIIVTKFGLPTGTLNGNDWDARGSRRYIMRAVEGSLRRLGTEYIDLYFYHSPDQNTPLEETLSALDTLVTSGKVRYLGHSNFAGWQLAHAEHLARELGTERFIAAENHYNLLDRRAELEILPAARHFGLGVLPYFPLANGLLTGKYRRDSIPAGSRLSHSKAQVLAQADWEQLDAYREFCADLGTSEVQASISWLKQQNPVASVIAGATTPEQVHANAQAASVRFNDEELARLNEIFPAPESIALF</sequence>
<protein>
    <submittedName>
        <fullName evidence="3">Aldo/keto reductase</fullName>
    </submittedName>
</protein>
<dbReference type="Proteomes" id="UP000219947">
    <property type="component" value="Unassembled WGS sequence"/>
</dbReference>
<evidence type="ECO:0000313" key="4">
    <source>
        <dbReference type="Proteomes" id="UP000219947"/>
    </source>
</evidence>
<dbReference type="EMBL" id="PDEV01000003">
    <property type="protein sequence ID" value="PEN15936.1"/>
    <property type="molecule type" value="Genomic_DNA"/>
</dbReference>